<evidence type="ECO:0000313" key="1">
    <source>
        <dbReference type="EMBL" id="GAA3959863.1"/>
    </source>
</evidence>
<organism evidence="1 2">
    <name type="scientific">Gordonia caeni</name>
    <dbReference type="NCBI Taxonomy" id="1007097"/>
    <lineage>
        <taxon>Bacteria</taxon>
        <taxon>Bacillati</taxon>
        <taxon>Actinomycetota</taxon>
        <taxon>Actinomycetes</taxon>
        <taxon>Mycobacteriales</taxon>
        <taxon>Gordoniaceae</taxon>
        <taxon>Gordonia</taxon>
    </lineage>
</organism>
<sequence>MTTQEAFDREVFSRSGSSSWIGITSDCISEANRLDSPRTAMITTGFFEVVARGLGGEAGEFTNNVLNG</sequence>
<gene>
    <name evidence="1" type="ORF">GCM10022231_19600</name>
</gene>
<dbReference type="EMBL" id="BAAAZW010000005">
    <property type="protein sequence ID" value="GAA3959863.1"/>
    <property type="molecule type" value="Genomic_DNA"/>
</dbReference>
<reference evidence="2" key="1">
    <citation type="journal article" date="2019" name="Int. J. Syst. Evol. Microbiol.">
        <title>The Global Catalogue of Microorganisms (GCM) 10K type strain sequencing project: providing services to taxonomists for standard genome sequencing and annotation.</title>
        <authorList>
            <consortium name="The Broad Institute Genomics Platform"/>
            <consortium name="The Broad Institute Genome Sequencing Center for Infectious Disease"/>
            <person name="Wu L."/>
            <person name="Ma J."/>
        </authorList>
    </citation>
    <scope>NUCLEOTIDE SEQUENCE [LARGE SCALE GENOMIC DNA]</scope>
    <source>
        <strain evidence="2">JCM 16923</strain>
    </source>
</reference>
<protein>
    <submittedName>
        <fullName evidence="1">Uncharacterized protein</fullName>
    </submittedName>
</protein>
<keyword evidence="2" id="KW-1185">Reference proteome</keyword>
<dbReference type="Proteomes" id="UP001418444">
    <property type="component" value="Unassembled WGS sequence"/>
</dbReference>
<proteinExistence type="predicted"/>
<comment type="caution">
    <text evidence="1">The sequence shown here is derived from an EMBL/GenBank/DDBJ whole genome shotgun (WGS) entry which is preliminary data.</text>
</comment>
<name>A0ABP7P606_9ACTN</name>
<accession>A0ABP7P606</accession>
<evidence type="ECO:0000313" key="2">
    <source>
        <dbReference type="Proteomes" id="UP001418444"/>
    </source>
</evidence>